<accession>A0A1Y5FIV3</accession>
<evidence type="ECO:0008006" key="4">
    <source>
        <dbReference type="Google" id="ProtNLM"/>
    </source>
</evidence>
<comment type="caution">
    <text evidence="2">The sequence shown here is derived from an EMBL/GenBank/DDBJ whole genome shotgun (WGS) entry which is preliminary data.</text>
</comment>
<gene>
    <name evidence="2" type="ORF">A9Q84_00175</name>
</gene>
<name>A0A1Y5FIV3_9BACT</name>
<dbReference type="PROSITE" id="PS51257">
    <property type="entry name" value="PROKAR_LIPOPROTEIN"/>
    <property type="match status" value="1"/>
</dbReference>
<feature type="signal peptide" evidence="1">
    <location>
        <begin position="1"/>
        <end position="22"/>
    </location>
</feature>
<feature type="chain" id="PRO_5012983534" description="Lipoprotein" evidence="1">
    <location>
        <begin position="23"/>
        <end position="210"/>
    </location>
</feature>
<proteinExistence type="predicted"/>
<protein>
    <recommendedName>
        <fullName evidence="4">Lipoprotein</fullName>
    </recommendedName>
</protein>
<evidence type="ECO:0000313" key="3">
    <source>
        <dbReference type="Proteomes" id="UP000196531"/>
    </source>
</evidence>
<keyword evidence="1" id="KW-0732">Signal</keyword>
<dbReference type="AlphaFoldDB" id="A0A1Y5FIV3"/>
<organism evidence="2 3">
    <name type="scientific">Halobacteriovorax marinus</name>
    <dbReference type="NCBI Taxonomy" id="97084"/>
    <lineage>
        <taxon>Bacteria</taxon>
        <taxon>Pseudomonadati</taxon>
        <taxon>Bdellovibrionota</taxon>
        <taxon>Bacteriovoracia</taxon>
        <taxon>Bacteriovoracales</taxon>
        <taxon>Halobacteriovoraceae</taxon>
        <taxon>Halobacteriovorax</taxon>
    </lineage>
</organism>
<sequence length="210" mass="23901">MRHLIIVAFLLSLIFGCTNEVAKQSNVIILIDSTVSNKSDLIKLTRQTMHKAEDLITSDFMRYAGGSVKLSFINNNGANLPFDLIPIPKSLGRRKVNLKTMRDQLSISLKKIELILKKDKVYKESLILAGLFFYTESELDADIFLVSDLAIVNRHANFEKLKLMHPIPIDPISNRLHIVQVGIKGHTYKDREVINKWWRSSIVINSSTKL</sequence>
<reference evidence="3" key="1">
    <citation type="journal article" date="2017" name="Proc. Natl. Acad. Sci. U.S.A.">
        <title>Simulation of Deepwater Horizon oil plume reveals substrate specialization within a complex community of hydrocarbon-degraders.</title>
        <authorList>
            <person name="Hu P."/>
            <person name="Dubinsky E.A."/>
            <person name="Probst A.J."/>
            <person name="Wang J."/>
            <person name="Sieber C.M.K."/>
            <person name="Tom L.M."/>
            <person name="Gardinali P."/>
            <person name="Banfield J.F."/>
            <person name="Atlas R.M."/>
            <person name="Andersen G.L."/>
        </authorList>
    </citation>
    <scope>NUCLEOTIDE SEQUENCE [LARGE SCALE GENOMIC DNA]</scope>
</reference>
<evidence type="ECO:0000256" key="1">
    <source>
        <dbReference type="SAM" id="SignalP"/>
    </source>
</evidence>
<evidence type="ECO:0000313" key="2">
    <source>
        <dbReference type="EMBL" id="OUS00301.1"/>
    </source>
</evidence>
<dbReference type="Proteomes" id="UP000196531">
    <property type="component" value="Unassembled WGS sequence"/>
</dbReference>
<dbReference type="EMBL" id="MAAO01000001">
    <property type="protein sequence ID" value="OUS00301.1"/>
    <property type="molecule type" value="Genomic_DNA"/>
</dbReference>